<proteinExistence type="predicted"/>
<reference evidence="2 3" key="1">
    <citation type="submission" date="2015-05" db="EMBL/GenBank/DDBJ databases">
        <authorList>
            <person name="Wang D.B."/>
            <person name="Wang M."/>
        </authorList>
    </citation>
    <scope>NUCLEOTIDE SEQUENCE [LARGE SCALE GENOMIC DNA]</scope>
    <source>
        <strain evidence="2">VL1</strain>
    </source>
</reference>
<protein>
    <submittedName>
        <fullName evidence="2">Uncharacterized protein</fullName>
    </submittedName>
</protein>
<sequence length="80" mass="9059">MASARRSVLPASSLSITRSRHRHSPRVETMSSPSAAFRTRPAAATIWRTRSRSPSGDSDPEQLSAWPRRSKRSWLSRMPR</sequence>
<accession>A0A0G4LXT1</accession>
<evidence type="ECO:0000313" key="2">
    <source>
        <dbReference type="EMBL" id="CRK26385.1"/>
    </source>
</evidence>
<organism evidence="2 3">
    <name type="scientific">Verticillium longisporum</name>
    <name type="common">Verticillium dahliae var. longisporum</name>
    <dbReference type="NCBI Taxonomy" id="100787"/>
    <lineage>
        <taxon>Eukaryota</taxon>
        <taxon>Fungi</taxon>
        <taxon>Dikarya</taxon>
        <taxon>Ascomycota</taxon>
        <taxon>Pezizomycotina</taxon>
        <taxon>Sordariomycetes</taxon>
        <taxon>Hypocreomycetidae</taxon>
        <taxon>Glomerellales</taxon>
        <taxon>Plectosphaerellaceae</taxon>
        <taxon>Verticillium</taxon>
    </lineage>
</organism>
<evidence type="ECO:0000256" key="1">
    <source>
        <dbReference type="SAM" id="MobiDB-lite"/>
    </source>
</evidence>
<feature type="region of interest" description="Disordered" evidence="1">
    <location>
        <begin position="1"/>
        <end position="80"/>
    </location>
</feature>
<dbReference type="EMBL" id="CVQH01020177">
    <property type="protein sequence ID" value="CRK26385.1"/>
    <property type="molecule type" value="Genomic_DNA"/>
</dbReference>
<evidence type="ECO:0000313" key="3">
    <source>
        <dbReference type="Proteomes" id="UP000044602"/>
    </source>
</evidence>
<feature type="compositionally biased region" description="Basic residues" evidence="1">
    <location>
        <begin position="68"/>
        <end position="80"/>
    </location>
</feature>
<dbReference type="Proteomes" id="UP000044602">
    <property type="component" value="Unassembled WGS sequence"/>
</dbReference>
<name>A0A0G4LXT1_VERLO</name>
<dbReference type="AlphaFoldDB" id="A0A0G4LXT1"/>
<gene>
    <name evidence="2" type="ORF">BN1708_018236</name>
</gene>
<keyword evidence="3" id="KW-1185">Reference proteome</keyword>